<dbReference type="SUPFAM" id="SSF52172">
    <property type="entry name" value="CheY-like"/>
    <property type="match status" value="1"/>
</dbReference>
<reference evidence="5 6" key="1">
    <citation type="journal article" date="2014" name="Nat. Commun.">
        <title>Physiological and genomic features of highly alkaliphilic hydrogen-utilizing Betaproteobacteria from a continental serpentinizing site.</title>
        <authorList>
            <person name="Suzuki S."/>
            <person name="Kuenen J.G."/>
            <person name="Schipper K."/>
            <person name="van der Velde S."/>
            <person name="Ishii S."/>
            <person name="Wu A."/>
            <person name="Sorokin D.Y."/>
            <person name="Tenney A."/>
            <person name="Meng X.Y."/>
            <person name="Morrill P.L."/>
            <person name="Kamagata Y."/>
            <person name="Muyzer G."/>
            <person name="Nealson K.H."/>
        </authorList>
    </citation>
    <scope>NUCLEOTIDE SEQUENCE [LARGE SCALE GENOMIC DNA]</scope>
    <source>
        <strain evidence="5 6">B1</strain>
    </source>
</reference>
<dbReference type="AlphaFoldDB" id="A0A060NPV3"/>
<dbReference type="GO" id="GO:0000160">
    <property type="term" value="P:phosphorelay signal transduction system"/>
    <property type="evidence" value="ECO:0007669"/>
    <property type="project" value="InterPro"/>
</dbReference>
<evidence type="ECO:0000313" key="5">
    <source>
        <dbReference type="EMBL" id="BAO83792.1"/>
    </source>
</evidence>
<dbReference type="KEGG" id="cbab:SMCB_1564"/>
<keyword evidence="6" id="KW-1185">Reference proteome</keyword>
<organism evidence="5 6">
    <name type="scientific">Serpentinimonas maccroryi</name>
    <dbReference type="NCBI Taxonomy" id="1458426"/>
    <lineage>
        <taxon>Bacteria</taxon>
        <taxon>Pseudomonadati</taxon>
        <taxon>Pseudomonadota</taxon>
        <taxon>Betaproteobacteria</taxon>
        <taxon>Burkholderiales</taxon>
        <taxon>Comamonadaceae</taxon>
        <taxon>Serpentinimonas</taxon>
    </lineage>
</organism>
<proteinExistence type="predicted"/>
<dbReference type="InterPro" id="IPR001789">
    <property type="entry name" value="Sig_transdc_resp-reg_receiver"/>
</dbReference>
<dbReference type="SMART" id="SM00028">
    <property type="entry name" value="TPR"/>
    <property type="match status" value="2"/>
</dbReference>
<comment type="caution">
    <text evidence="1">Lacks conserved residue(s) required for the propagation of feature annotation.</text>
</comment>
<dbReference type="Pfam" id="PF00072">
    <property type="entry name" value="Response_reg"/>
    <property type="match status" value="1"/>
</dbReference>
<dbReference type="HOGENOM" id="CLU_035496_1_0_4"/>
<evidence type="ECO:0000256" key="3">
    <source>
        <dbReference type="SAM" id="MobiDB-lite"/>
    </source>
</evidence>
<name>A0A060NPV3_9BURK</name>
<dbReference type="RefSeq" id="WP_052468456.1">
    <property type="nucleotide sequence ID" value="NZ_AP014569.1"/>
</dbReference>
<evidence type="ECO:0000259" key="4">
    <source>
        <dbReference type="PROSITE" id="PS50110"/>
    </source>
</evidence>
<dbReference type="Pfam" id="PF14559">
    <property type="entry name" value="TPR_19"/>
    <property type="match status" value="1"/>
</dbReference>
<dbReference type="Proteomes" id="UP000066014">
    <property type="component" value="Chromosome"/>
</dbReference>
<dbReference type="PROSITE" id="PS50293">
    <property type="entry name" value="TPR_REGION"/>
    <property type="match status" value="1"/>
</dbReference>
<feature type="region of interest" description="Disordered" evidence="3">
    <location>
        <begin position="534"/>
        <end position="562"/>
    </location>
</feature>
<accession>A0A060NPV3</accession>
<dbReference type="Gene3D" id="1.25.40.10">
    <property type="entry name" value="Tetratricopeptide repeat domain"/>
    <property type="match status" value="1"/>
</dbReference>
<evidence type="ECO:0000256" key="2">
    <source>
        <dbReference type="PROSITE-ProRule" id="PRU00339"/>
    </source>
</evidence>
<feature type="domain" description="Response regulatory" evidence="4">
    <location>
        <begin position="24"/>
        <end position="144"/>
    </location>
</feature>
<sequence>MNRPLAPPPPASAPNRPRALHQSAALVVDGNPSTRMTLAGQLRGMGLQSVSQTSRISEARRELERNPFDVVICGDQFPKGGGSGQELLDDLRRSGLLPYATVFILLTDEATYLKVSEAAESSVDSYIVRPYSAGSLYDRIEQARLRKAALLPIYQALEAQQPEEAVRLAHERVAARGPQWQQAGRLGAEVLLRLERMDEARALFQLLWDADPKPWALLGVARAQLDAGATHAALQTLKALIEAAPDYPEAYDVLGRAQLELGQFQEALSTLHKALTLTPMAIGRQQRLGMLAFFCGDRERAFELLERSTYLGLDSKMFDSECLLLLALSAYAHQQPAQLERHQAELRKRLRATPHDLRLQRCTDLIAALSHDQQGQVDKARNLIAQACQQIDAPTFDMEAACNLLCALAYLGQRQRDLLPDPKAIDRMGRRFATSKAMGDLLANAASAHPPFVERLQQAQDHMVELIERTLKAANGGEPKTAFAELLRTAQGSLNARAVETAWLVLQRYGSDIAASDSQRTQLAQLRADYGTARSKPALGDPRLRPAGGVNLGAMDRPPAPE</sequence>
<dbReference type="Gene3D" id="3.40.50.2300">
    <property type="match status" value="1"/>
</dbReference>
<dbReference type="InterPro" id="IPR011990">
    <property type="entry name" value="TPR-like_helical_dom_sf"/>
</dbReference>
<dbReference type="InterPro" id="IPR011006">
    <property type="entry name" value="CheY-like_superfamily"/>
</dbReference>
<dbReference type="InterPro" id="IPR019734">
    <property type="entry name" value="TPR_rpt"/>
</dbReference>
<dbReference type="STRING" id="1458426.SMCB_1564"/>
<evidence type="ECO:0000256" key="1">
    <source>
        <dbReference type="PROSITE-ProRule" id="PRU00169"/>
    </source>
</evidence>
<keyword evidence="2" id="KW-0802">TPR repeat</keyword>
<dbReference type="PROSITE" id="PS50110">
    <property type="entry name" value="RESPONSE_REGULATORY"/>
    <property type="match status" value="1"/>
</dbReference>
<dbReference type="EMBL" id="AP014569">
    <property type="protein sequence ID" value="BAO83792.1"/>
    <property type="molecule type" value="Genomic_DNA"/>
</dbReference>
<feature type="repeat" description="TPR" evidence="2">
    <location>
        <begin position="248"/>
        <end position="281"/>
    </location>
</feature>
<protein>
    <submittedName>
        <fullName evidence="5">CheY-like receiver protein</fullName>
    </submittedName>
</protein>
<dbReference type="SMART" id="SM00448">
    <property type="entry name" value="REC"/>
    <property type="match status" value="1"/>
</dbReference>
<gene>
    <name evidence="5" type="ORF">SMCB_1564</name>
</gene>
<dbReference type="SUPFAM" id="SSF48452">
    <property type="entry name" value="TPR-like"/>
    <property type="match status" value="1"/>
</dbReference>
<dbReference type="PROSITE" id="PS50005">
    <property type="entry name" value="TPR"/>
    <property type="match status" value="1"/>
</dbReference>
<evidence type="ECO:0000313" key="6">
    <source>
        <dbReference type="Proteomes" id="UP000066014"/>
    </source>
</evidence>